<sequence>MIRTTHEMASHFPYLRTTLARGHLIHGYRFNTLTPKPAVTVHATSILVGRISAGCFSEKGEKAAGRVGIKGTFRGEMKGCHSYLPPSVVRRKRGTGRTNPFHRSISKQTSVCNCLQILRTLSSQSVNMHQTFFSDLVHVRGLAYPFALD</sequence>
<accession>A0A4Y2R9D7</accession>
<keyword evidence="3" id="KW-1185">Reference proteome</keyword>
<gene>
    <name evidence="1" type="ORF">AVEN_176710_1</name>
    <name evidence="2" type="ORF">AVEN_230317_1</name>
</gene>
<comment type="caution">
    <text evidence="2">The sequence shown here is derived from an EMBL/GenBank/DDBJ whole genome shotgun (WGS) entry which is preliminary data.</text>
</comment>
<protein>
    <submittedName>
        <fullName evidence="2">Uncharacterized protein</fullName>
    </submittedName>
</protein>
<evidence type="ECO:0000313" key="2">
    <source>
        <dbReference type="EMBL" id="GBN71445.1"/>
    </source>
</evidence>
<dbReference type="Proteomes" id="UP000499080">
    <property type="component" value="Unassembled WGS sequence"/>
</dbReference>
<name>A0A4Y2R9D7_ARAVE</name>
<evidence type="ECO:0000313" key="3">
    <source>
        <dbReference type="Proteomes" id="UP000499080"/>
    </source>
</evidence>
<proteinExistence type="predicted"/>
<organism evidence="2 3">
    <name type="scientific">Araneus ventricosus</name>
    <name type="common">Orbweaver spider</name>
    <name type="synonym">Epeira ventricosa</name>
    <dbReference type="NCBI Taxonomy" id="182803"/>
    <lineage>
        <taxon>Eukaryota</taxon>
        <taxon>Metazoa</taxon>
        <taxon>Ecdysozoa</taxon>
        <taxon>Arthropoda</taxon>
        <taxon>Chelicerata</taxon>
        <taxon>Arachnida</taxon>
        <taxon>Araneae</taxon>
        <taxon>Araneomorphae</taxon>
        <taxon>Entelegynae</taxon>
        <taxon>Araneoidea</taxon>
        <taxon>Araneidae</taxon>
        <taxon>Araneus</taxon>
    </lineage>
</organism>
<dbReference type="EMBL" id="BGPR01015993">
    <property type="protein sequence ID" value="GBN71427.1"/>
    <property type="molecule type" value="Genomic_DNA"/>
</dbReference>
<dbReference type="AlphaFoldDB" id="A0A4Y2R9D7"/>
<reference evidence="2 3" key="1">
    <citation type="journal article" date="2019" name="Sci. Rep.">
        <title>Orb-weaving spider Araneus ventricosus genome elucidates the spidroin gene catalogue.</title>
        <authorList>
            <person name="Kono N."/>
            <person name="Nakamura H."/>
            <person name="Ohtoshi R."/>
            <person name="Moran D.A.P."/>
            <person name="Shinohara A."/>
            <person name="Yoshida Y."/>
            <person name="Fujiwara M."/>
            <person name="Mori M."/>
            <person name="Tomita M."/>
            <person name="Arakawa K."/>
        </authorList>
    </citation>
    <scope>NUCLEOTIDE SEQUENCE [LARGE SCALE GENOMIC DNA]</scope>
</reference>
<dbReference type="EMBL" id="BGPR01015999">
    <property type="protein sequence ID" value="GBN71445.1"/>
    <property type="molecule type" value="Genomic_DNA"/>
</dbReference>
<evidence type="ECO:0000313" key="1">
    <source>
        <dbReference type="EMBL" id="GBN71427.1"/>
    </source>
</evidence>